<reference evidence="3" key="2">
    <citation type="submission" date="2024-10" db="UniProtKB">
        <authorList>
            <consortium name="EnsemblProtists"/>
        </authorList>
    </citation>
    <scope>IDENTIFICATION</scope>
</reference>
<evidence type="ECO:0000256" key="1">
    <source>
        <dbReference type="PROSITE-ProRule" id="PRU01006"/>
    </source>
</evidence>
<dbReference type="GO" id="GO:0032051">
    <property type="term" value="F:clathrin light chain binding"/>
    <property type="evidence" value="ECO:0007669"/>
    <property type="project" value="TreeGrafter"/>
</dbReference>
<dbReference type="RefSeq" id="XP_005787941.1">
    <property type="nucleotide sequence ID" value="XM_005787884.1"/>
</dbReference>
<evidence type="ECO:0000256" key="2">
    <source>
        <dbReference type="SAM" id="Coils"/>
    </source>
</evidence>
<dbReference type="PANTHER" id="PTHR10292:SF1">
    <property type="entry name" value="CLATHRIN HEAVY CHAIN"/>
    <property type="match status" value="1"/>
</dbReference>
<dbReference type="PANTHER" id="PTHR10292">
    <property type="entry name" value="CLATHRIN HEAVY CHAIN RELATED"/>
    <property type="match status" value="1"/>
</dbReference>
<dbReference type="GeneID" id="17280782"/>
<dbReference type="InterPro" id="IPR055358">
    <property type="entry name" value="CHCR"/>
</dbReference>
<reference evidence="4" key="1">
    <citation type="journal article" date="2013" name="Nature">
        <title>Pan genome of the phytoplankton Emiliania underpins its global distribution.</title>
        <authorList>
            <person name="Read B.A."/>
            <person name="Kegel J."/>
            <person name="Klute M.J."/>
            <person name="Kuo A."/>
            <person name="Lefebvre S.C."/>
            <person name="Maumus F."/>
            <person name="Mayer C."/>
            <person name="Miller J."/>
            <person name="Monier A."/>
            <person name="Salamov A."/>
            <person name="Young J."/>
            <person name="Aguilar M."/>
            <person name="Claverie J.M."/>
            <person name="Frickenhaus S."/>
            <person name="Gonzalez K."/>
            <person name="Herman E.K."/>
            <person name="Lin Y.C."/>
            <person name="Napier J."/>
            <person name="Ogata H."/>
            <person name="Sarno A.F."/>
            <person name="Shmutz J."/>
            <person name="Schroeder D."/>
            <person name="de Vargas C."/>
            <person name="Verret F."/>
            <person name="von Dassow P."/>
            <person name="Valentin K."/>
            <person name="Van de Peer Y."/>
            <person name="Wheeler G."/>
            <person name="Dacks J.B."/>
            <person name="Delwiche C.F."/>
            <person name="Dyhrman S.T."/>
            <person name="Glockner G."/>
            <person name="John U."/>
            <person name="Richards T."/>
            <person name="Worden A.Z."/>
            <person name="Zhang X."/>
            <person name="Grigoriev I.V."/>
            <person name="Allen A.E."/>
            <person name="Bidle K."/>
            <person name="Borodovsky M."/>
            <person name="Bowler C."/>
            <person name="Brownlee C."/>
            <person name="Cock J.M."/>
            <person name="Elias M."/>
            <person name="Gladyshev V.N."/>
            <person name="Groth M."/>
            <person name="Guda C."/>
            <person name="Hadaegh A."/>
            <person name="Iglesias-Rodriguez M.D."/>
            <person name="Jenkins J."/>
            <person name="Jones B.M."/>
            <person name="Lawson T."/>
            <person name="Leese F."/>
            <person name="Lindquist E."/>
            <person name="Lobanov A."/>
            <person name="Lomsadze A."/>
            <person name="Malik S.B."/>
            <person name="Marsh M.E."/>
            <person name="Mackinder L."/>
            <person name="Mock T."/>
            <person name="Mueller-Roeber B."/>
            <person name="Pagarete A."/>
            <person name="Parker M."/>
            <person name="Probert I."/>
            <person name="Quesneville H."/>
            <person name="Raines C."/>
            <person name="Rensing S.A."/>
            <person name="Riano-Pachon D.M."/>
            <person name="Richier S."/>
            <person name="Rokitta S."/>
            <person name="Shiraiwa Y."/>
            <person name="Soanes D.M."/>
            <person name="van der Giezen M."/>
            <person name="Wahlund T.M."/>
            <person name="Williams B."/>
            <person name="Wilson W."/>
            <person name="Wolfe G."/>
            <person name="Wurch L.L."/>
        </authorList>
    </citation>
    <scope>NUCLEOTIDE SEQUENCE</scope>
</reference>
<dbReference type="GO" id="GO:0006898">
    <property type="term" value="P:receptor-mediated endocytosis"/>
    <property type="evidence" value="ECO:0007669"/>
    <property type="project" value="TreeGrafter"/>
</dbReference>
<keyword evidence="4" id="KW-1185">Reference proteome</keyword>
<dbReference type="InterPro" id="IPR000547">
    <property type="entry name" value="Clathrin_H-chain/VPS_repeat"/>
</dbReference>
<dbReference type="HOGENOM" id="CLU_160236_0_0_1"/>
<dbReference type="KEGG" id="ehx:EMIHUDRAFT_352114"/>
<protein>
    <recommendedName>
        <fullName evidence="5">Clathrin heavy chain</fullName>
    </recommendedName>
</protein>
<dbReference type="STRING" id="2903.R1DKI6"/>
<proteinExistence type="predicted"/>
<dbReference type="AlphaFoldDB" id="A0A0D3KIC7"/>
<dbReference type="Pfam" id="PF00637">
    <property type="entry name" value="Clathrin"/>
    <property type="match status" value="1"/>
</dbReference>
<organism evidence="3 4">
    <name type="scientific">Emiliania huxleyi (strain CCMP1516)</name>
    <dbReference type="NCBI Taxonomy" id="280463"/>
    <lineage>
        <taxon>Eukaryota</taxon>
        <taxon>Haptista</taxon>
        <taxon>Haptophyta</taxon>
        <taxon>Prymnesiophyceae</taxon>
        <taxon>Isochrysidales</taxon>
        <taxon>Noelaerhabdaceae</taxon>
        <taxon>Emiliania</taxon>
    </lineage>
</organism>
<sequence length="121" mass="14061">MLYKRAKKWSKSVELSKKDKVWDEAIETTAESGDSAIAEELINFFVEQKLNTCFAAALYTCYAQLRPDVVMELAWRNNLNDFAMPFMVQTMREITNKLDTLVEKERKKEEAAAEEKKKAEE</sequence>
<dbReference type="Gene3D" id="1.25.40.730">
    <property type="match status" value="1"/>
</dbReference>
<accession>A0A0D3KIC7</accession>
<feature type="repeat" description="CHCR" evidence="1">
    <location>
        <begin position="1"/>
        <end position="54"/>
    </location>
</feature>
<dbReference type="eggNOG" id="KOG0985">
    <property type="taxonomic scope" value="Eukaryota"/>
</dbReference>
<name>A0A0D3KIC7_EMIH1</name>
<keyword evidence="2" id="KW-0175">Coiled coil</keyword>
<dbReference type="PROSITE" id="PS50236">
    <property type="entry name" value="CHCR"/>
    <property type="match status" value="1"/>
</dbReference>
<dbReference type="GO" id="GO:0071439">
    <property type="term" value="C:clathrin complex"/>
    <property type="evidence" value="ECO:0007669"/>
    <property type="project" value="TreeGrafter"/>
</dbReference>
<feature type="coiled-coil region" evidence="2">
    <location>
        <begin position="91"/>
        <end position="121"/>
    </location>
</feature>
<dbReference type="PaxDb" id="2903-EOD35512"/>
<evidence type="ECO:0000313" key="3">
    <source>
        <dbReference type="EnsemblProtists" id="EOD35512"/>
    </source>
</evidence>
<dbReference type="GO" id="GO:0006886">
    <property type="term" value="P:intracellular protein transport"/>
    <property type="evidence" value="ECO:0007669"/>
    <property type="project" value="UniProtKB-UniRule"/>
</dbReference>
<evidence type="ECO:0008006" key="5">
    <source>
        <dbReference type="Google" id="ProtNLM"/>
    </source>
</evidence>
<dbReference type="EnsemblProtists" id="EOD35512">
    <property type="protein sequence ID" value="EOD35512"/>
    <property type="gene ID" value="EMIHUDRAFT_352114"/>
</dbReference>
<dbReference type="Proteomes" id="UP000013827">
    <property type="component" value="Unassembled WGS sequence"/>
</dbReference>
<evidence type="ECO:0000313" key="4">
    <source>
        <dbReference type="Proteomes" id="UP000013827"/>
    </source>
</evidence>